<dbReference type="GO" id="GO:0030008">
    <property type="term" value="C:TRAPP complex"/>
    <property type="evidence" value="ECO:0007669"/>
    <property type="project" value="UniProtKB-UniRule"/>
</dbReference>
<evidence type="ECO:0000313" key="9">
    <source>
        <dbReference type="Proteomes" id="UP001209878"/>
    </source>
</evidence>
<evidence type="ECO:0000256" key="2">
    <source>
        <dbReference type="ARBA" id="ARBA00022824"/>
    </source>
</evidence>
<dbReference type="SUPFAM" id="SSF64356">
    <property type="entry name" value="SNARE-like"/>
    <property type="match status" value="1"/>
</dbReference>
<dbReference type="AlphaFoldDB" id="A0AAD9PFC4"/>
<comment type="similarity">
    <text evidence="5">Belongs to the TRAPP small subunits family. BET5 subfamily.</text>
</comment>
<evidence type="ECO:0000313" key="8">
    <source>
        <dbReference type="EMBL" id="KAK2193536.1"/>
    </source>
</evidence>
<evidence type="ECO:0000256" key="6">
    <source>
        <dbReference type="ARBA" id="ARBA00062874"/>
    </source>
</evidence>
<dbReference type="CDD" id="cd14855">
    <property type="entry name" value="TRAPPC1_MUM2"/>
    <property type="match status" value="1"/>
</dbReference>
<proteinExistence type="inferred from homology"/>
<keyword evidence="3 7" id="KW-0931">ER-Golgi transport</keyword>
<dbReference type="PANTHER" id="PTHR23249:SF16">
    <property type="entry name" value="TRAFFICKING PROTEIN PARTICLE COMPLEX SUBUNIT 1"/>
    <property type="match status" value="1"/>
</dbReference>
<reference evidence="8" key="1">
    <citation type="journal article" date="2023" name="Mol. Biol. Evol.">
        <title>Third-Generation Sequencing Reveals the Adaptive Role of the Epigenome in Three Deep-Sea Polychaetes.</title>
        <authorList>
            <person name="Perez M."/>
            <person name="Aroh O."/>
            <person name="Sun Y."/>
            <person name="Lan Y."/>
            <person name="Juniper S.K."/>
            <person name="Young C.R."/>
            <person name="Angers B."/>
            <person name="Qian P.Y."/>
        </authorList>
    </citation>
    <scope>NUCLEOTIDE SEQUENCE</scope>
    <source>
        <strain evidence="8">R07B-5</strain>
    </source>
</reference>
<comment type="subcellular location">
    <subcellularLocation>
        <location evidence="7">Endoplasmic reticulum</location>
    </subcellularLocation>
    <subcellularLocation>
        <location evidence="7">Golgi apparatus</location>
        <location evidence="7">cis-Golgi network</location>
    </subcellularLocation>
</comment>
<evidence type="ECO:0000256" key="1">
    <source>
        <dbReference type="ARBA" id="ARBA00022448"/>
    </source>
</evidence>
<comment type="caution">
    <text evidence="8">The sequence shown here is derived from an EMBL/GenBank/DDBJ whole genome shotgun (WGS) entry which is preliminary data.</text>
</comment>
<dbReference type="Gene3D" id="3.30.450.70">
    <property type="match status" value="1"/>
</dbReference>
<dbReference type="GO" id="GO:0005794">
    <property type="term" value="C:Golgi apparatus"/>
    <property type="evidence" value="ECO:0007669"/>
    <property type="project" value="UniProtKB-SubCell"/>
</dbReference>
<sequence length="150" mass="17621">MTIFNLYIFDRNGTCLYYREWNRTRQSGLAKEEEFKLMYGMLFSLKSFITRMSPTDQKEGLLNLRTNQYKLHFYETATGLKFVMNTDINEAASAPNVTALLHEIYQSIYVEFVVKNRLCALDKPIESEIFHRKLDDYIRGLPMFATKTSS</sequence>
<keyword evidence="1 7" id="KW-0813">Transport</keyword>
<dbReference type="EMBL" id="JAODUO010000011">
    <property type="protein sequence ID" value="KAK2193536.1"/>
    <property type="molecule type" value="Genomic_DNA"/>
</dbReference>
<dbReference type="GO" id="GO:0006888">
    <property type="term" value="P:endoplasmic reticulum to Golgi vesicle-mediated transport"/>
    <property type="evidence" value="ECO:0007669"/>
    <property type="project" value="UniProtKB-UniRule"/>
</dbReference>
<keyword evidence="2 7" id="KW-0256">Endoplasmic reticulum</keyword>
<dbReference type="PANTHER" id="PTHR23249">
    <property type="entry name" value="TRAFFICKING PROTEIN PARTICLE COMPLEX SUBUNIT"/>
    <property type="match status" value="1"/>
</dbReference>
<keyword evidence="4 7" id="KW-0333">Golgi apparatus</keyword>
<dbReference type="FunFam" id="3.30.450.70:FF:000004">
    <property type="entry name" value="Trafficking protein particle complex 1"/>
    <property type="match status" value="1"/>
</dbReference>
<organism evidence="8 9">
    <name type="scientific">Ridgeia piscesae</name>
    <name type="common">Tubeworm</name>
    <dbReference type="NCBI Taxonomy" id="27915"/>
    <lineage>
        <taxon>Eukaryota</taxon>
        <taxon>Metazoa</taxon>
        <taxon>Spiralia</taxon>
        <taxon>Lophotrochozoa</taxon>
        <taxon>Annelida</taxon>
        <taxon>Polychaeta</taxon>
        <taxon>Sedentaria</taxon>
        <taxon>Canalipalpata</taxon>
        <taxon>Sabellida</taxon>
        <taxon>Siboglinidae</taxon>
        <taxon>Ridgeia</taxon>
    </lineage>
</organism>
<accession>A0AAD9PFC4</accession>
<dbReference type="InterPro" id="IPR011012">
    <property type="entry name" value="Longin-like_dom_sf"/>
</dbReference>
<dbReference type="Proteomes" id="UP001209878">
    <property type="component" value="Unassembled WGS sequence"/>
</dbReference>
<dbReference type="SMART" id="SM01399">
    <property type="entry name" value="Sybindin"/>
    <property type="match status" value="1"/>
</dbReference>
<dbReference type="Pfam" id="PF04099">
    <property type="entry name" value="Sybindin"/>
    <property type="match status" value="1"/>
</dbReference>
<comment type="subunit">
    <text evidence="6">Part of the multisubunit transport protein particle (TRAPP) complex. The heterodimer TRAPPC6B-TRAPPC3 interacts with TRAPPC1 likely providing a core for TRAPP complex formation.</text>
</comment>
<protein>
    <recommendedName>
        <fullName evidence="7">Trafficking protein particle complex subunit</fullName>
    </recommendedName>
</protein>
<evidence type="ECO:0000256" key="4">
    <source>
        <dbReference type="ARBA" id="ARBA00023034"/>
    </source>
</evidence>
<evidence type="ECO:0000256" key="3">
    <source>
        <dbReference type="ARBA" id="ARBA00022892"/>
    </source>
</evidence>
<evidence type="ECO:0000256" key="7">
    <source>
        <dbReference type="RuleBase" id="RU366065"/>
    </source>
</evidence>
<dbReference type="InterPro" id="IPR007233">
    <property type="entry name" value="TRAPPC"/>
</dbReference>
<evidence type="ECO:0000256" key="5">
    <source>
        <dbReference type="ARBA" id="ARBA00038167"/>
    </source>
</evidence>
<dbReference type="GO" id="GO:0005783">
    <property type="term" value="C:endoplasmic reticulum"/>
    <property type="evidence" value="ECO:0007669"/>
    <property type="project" value="UniProtKB-SubCell"/>
</dbReference>
<keyword evidence="9" id="KW-1185">Reference proteome</keyword>
<name>A0AAD9PFC4_RIDPI</name>
<gene>
    <name evidence="8" type="ORF">NP493_10g04045</name>
</gene>